<comment type="caution">
    <text evidence="1">The sequence shown here is derived from an EMBL/GenBank/DDBJ whole genome shotgun (WGS) entry which is preliminary data.</text>
</comment>
<name>J9G8G3_9ZZZZ</name>
<evidence type="ECO:0000313" key="1">
    <source>
        <dbReference type="EMBL" id="EJW95779.1"/>
    </source>
</evidence>
<accession>J9G8G3</accession>
<dbReference type="AlphaFoldDB" id="J9G8G3"/>
<protein>
    <submittedName>
        <fullName evidence="1">Uncharacterized protein</fullName>
    </submittedName>
</protein>
<organism evidence="1">
    <name type="scientific">gut metagenome</name>
    <dbReference type="NCBI Taxonomy" id="749906"/>
    <lineage>
        <taxon>unclassified sequences</taxon>
        <taxon>metagenomes</taxon>
        <taxon>organismal metagenomes</taxon>
    </lineage>
</organism>
<dbReference type="EMBL" id="AMCI01005611">
    <property type="protein sequence ID" value="EJW95779.1"/>
    <property type="molecule type" value="Genomic_DNA"/>
</dbReference>
<sequence length="50" mass="5983">MRNNRIEMRVRVVEGNEKHLAYTSSEKYNLLAQINPALNRLRDEFNLHLD</sequence>
<proteinExistence type="predicted"/>
<reference evidence="1" key="1">
    <citation type="journal article" date="2012" name="PLoS ONE">
        <title>Gene sets for utilization of primary and secondary nutrition supplies in the distal gut of endangered iberian lynx.</title>
        <authorList>
            <person name="Alcaide M."/>
            <person name="Messina E."/>
            <person name="Richter M."/>
            <person name="Bargiela R."/>
            <person name="Peplies J."/>
            <person name="Huws S.A."/>
            <person name="Newbold C.J."/>
            <person name="Golyshin P.N."/>
            <person name="Simon M.A."/>
            <person name="Lopez G."/>
            <person name="Yakimov M.M."/>
            <person name="Ferrer M."/>
        </authorList>
    </citation>
    <scope>NUCLEOTIDE SEQUENCE</scope>
</reference>
<gene>
    <name evidence="1" type="ORF">EVA_16113</name>
</gene>